<dbReference type="Gene3D" id="3.40.50.10540">
    <property type="entry name" value="Crotonobetainyl-coa:carnitine coa-transferase, domain 1"/>
    <property type="match status" value="1"/>
</dbReference>
<keyword evidence="3" id="KW-1185">Reference proteome</keyword>
<dbReference type="OrthoDB" id="9781472at2"/>
<dbReference type="InterPro" id="IPR003673">
    <property type="entry name" value="CoA-Trfase_fam_III"/>
</dbReference>
<name>Q2W784_PARM1</name>
<dbReference type="SUPFAM" id="SSF89796">
    <property type="entry name" value="CoA-transferase family III (CaiB/BaiF)"/>
    <property type="match status" value="1"/>
</dbReference>
<dbReference type="Pfam" id="PF02515">
    <property type="entry name" value="CoA_transf_3"/>
    <property type="match status" value="1"/>
</dbReference>
<protein>
    <submittedName>
        <fullName evidence="2">Predicted acyl-CoA transferase/carnitine dehydratase</fullName>
    </submittedName>
</protein>
<dbReference type="STRING" id="342108.amb1487"/>
<dbReference type="InterPro" id="IPR044855">
    <property type="entry name" value="CoA-Trfase_III_dom3_sf"/>
</dbReference>
<evidence type="ECO:0000256" key="1">
    <source>
        <dbReference type="ARBA" id="ARBA00022679"/>
    </source>
</evidence>
<sequence length="401" mass="43276">MTGALSHLRILDLSRVLAGPWAGQLLADMGAEVLKIEKPGEGDDTRAWGPPFLDADEGRGESAYYLSANRGKHSVTIDFTQPQGQALVRRLVAQCDVVLENFKVGGLAKYGLDYDSLKAIKPDLVYCSITGFGQDGPYAQRAGYDFLVQGMGGLMSLTGTPDGEPMKVGVALTDIFTGMYAGFAVLAALAHRDRTGEGQHIDLALLDVQVAVLANQATNYLVGGVIPKRLGNSHPNIVPYQAFATAEGHIILAIGNDAQFRRFCEVAGHPELGTDPLYATNADRVRHRAILVPVLVEIMTEHDADYWIAELEKAGVPCGPINSLDRVFADPQVKHRGMAVAMEHPQREDLRLVANPIHLSKTPVTYDRPPPLLGADTDDVLARLLGLDEGERAELRSSGVI</sequence>
<dbReference type="HOGENOM" id="CLU_033975_0_0_5"/>
<dbReference type="Gene3D" id="3.30.1540.10">
    <property type="entry name" value="formyl-coa transferase, domain 3"/>
    <property type="match status" value="1"/>
</dbReference>
<dbReference type="Proteomes" id="UP000007058">
    <property type="component" value="Chromosome"/>
</dbReference>
<dbReference type="InterPro" id="IPR023606">
    <property type="entry name" value="CoA-Trfase_III_dom_1_sf"/>
</dbReference>
<keyword evidence="1 2" id="KW-0808">Transferase</keyword>
<evidence type="ECO:0000313" key="3">
    <source>
        <dbReference type="Proteomes" id="UP000007058"/>
    </source>
</evidence>
<dbReference type="InterPro" id="IPR050483">
    <property type="entry name" value="CoA-transferase_III_domain"/>
</dbReference>
<proteinExistence type="predicted"/>
<organism evidence="2 3">
    <name type="scientific">Paramagnetospirillum magneticum (strain ATCC 700264 / AMB-1)</name>
    <name type="common">Magnetospirillum magneticum</name>
    <dbReference type="NCBI Taxonomy" id="342108"/>
    <lineage>
        <taxon>Bacteria</taxon>
        <taxon>Pseudomonadati</taxon>
        <taxon>Pseudomonadota</taxon>
        <taxon>Alphaproteobacteria</taxon>
        <taxon>Rhodospirillales</taxon>
        <taxon>Magnetospirillaceae</taxon>
        <taxon>Paramagnetospirillum</taxon>
    </lineage>
</organism>
<gene>
    <name evidence="2" type="ordered locus">amb1487</name>
</gene>
<reference evidence="2 3" key="1">
    <citation type="journal article" date="2005" name="DNA Res.">
        <title>Complete genome sequence of the facultative anaerobic magnetotactic bacterium Magnetospirillum sp. strain AMB-1.</title>
        <authorList>
            <person name="Matsunaga T."/>
            <person name="Okamura Y."/>
            <person name="Fukuda Y."/>
            <person name="Wahyudi A.T."/>
            <person name="Murase Y."/>
            <person name="Takeyama H."/>
        </authorList>
    </citation>
    <scope>NUCLEOTIDE SEQUENCE [LARGE SCALE GENOMIC DNA]</scope>
    <source>
        <strain evidence="3">ATCC 700264 / AMB-1</strain>
    </source>
</reference>
<accession>Q2W784</accession>
<dbReference type="AlphaFoldDB" id="Q2W784"/>
<dbReference type="KEGG" id="mag:amb1487"/>
<evidence type="ECO:0000313" key="2">
    <source>
        <dbReference type="EMBL" id="BAE50291.1"/>
    </source>
</evidence>
<dbReference type="PANTHER" id="PTHR48207">
    <property type="entry name" value="SUCCINATE--HYDROXYMETHYLGLUTARATE COA-TRANSFERASE"/>
    <property type="match status" value="1"/>
</dbReference>
<dbReference type="GO" id="GO:0008410">
    <property type="term" value="F:CoA-transferase activity"/>
    <property type="evidence" value="ECO:0007669"/>
    <property type="project" value="TreeGrafter"/>
</dbReference>
<dbReference type="PANTHER" id="PTHR48207:SF3">
    <property type="entry name" value="SUCCINATE--HYDROXYMETHYLGLUTARATE COA-TRANSFERASE"/>
    <property type="match status" value="1"/>
</dbReference>
<dbReference type="EMBL" id="AP007255">
    <property type="protein sequence ID" value="BAE50291.1"/>
    <property type="molecule type" value="Genomic_DNA"/>
</dbReference>
<dbReference type="RefSeq" id="WP_011383897.1">
    <property type="nucleotide sequence ID" value="NC_007626.1"/>
</dbReference>